<reference evidence="1 2" key="1">
    <citation type="submission" date="2021-06" db="EMBL/GenBank/DDBJ databases">
        <title>Bacillus sp. RD4P76, an endophyte from a halophyte.</title>
        <authorList>
            <person name="Sun J.-Q."/>
        </authorList>
    </citation>
    <scope>NUCLEOTIDE SEQUENCE [LARGE SCALE GENOMIC DNA]</scope>
    <source>
        <strain evidence="1 2">CGMCC 1.15917</strain>
    </source>
</reference>
<evidence type="ECO:0000313" key="1">
    <source>
        <dbReference type="EMBL" id="MBU9711080.1"/>
    </source>
</evidence>
<protein>
    <submittedName>
        <fullName evidence="1">Uncharacterized protein</fullName>
    </submittedName>
</protein>
<gene>
    <name evidence="1" type="ORF">KS419_04925</name>
</gene>
<dbReference type="RefSeq" id="WP_217064971.1">
    <property type="nucleotide sequence ID" value="NZ_JAHQCS010000057.1"/>
</dbReference>
<evidence type="ECO:0000313" key="2">
    <source>
        <dbReference type="Proteomes" id="UP000784880"/>
    </source>
</evidence>
<organism evidence="1 2">
    <name type="scientific">Evansella tamaricis</name>
    <dbReference type="NCBI Taxonomy" id="2069301"/>
    <lineage>
        <taxon>Bacteria</taxon>
        <taxon>Bacillati</taxon>
        <taxon>Bacillota</taxon>
        <taxon>Bacilli</taxon>
        <taxon>Bacillales</taxon>
        <taxon>Bacillaceae</taxon>
        <taxon>Evansella</taxon>
    </lineage>
</organism>
<name>A0ABS6JF43_9BACI</name>
<dbReference type="EMBL" id="JAHQCS010000057">
    <property type="protein sequence ID" value="MBU9711080.1"/>
    <property type="molecule type" value="Genomic_DNA"/>
</dbReference>
<accession>A0ABS6JF43</accession>
<proteinExistence type="predicted"/>
<comment type="caution">
    <text evidence="1">The sequence shown here is derived from an EMBL/GenBank/DDBJ whole genome shotgun (WGS) entry which is preliminary data.</text>
</comment>
<sequence length="78" mass="9061">MKKNSATKEGIDLKEIYRTYNDTEVSEIVVNVECPYCGEEWQEDNPECGVTYELTCTNYYDTLEEGCGKKFKMYFDAS</sequence>
<dbReference type="Proteomes" id="UP000784880">
    <property type="component" value="Unassembled WGS sequence"/>
</dbReference>
<keyword evidence="2" id="KW-1185">Reference proteome</keyword>